<accession>A0A0U3MN27</accession>
<dbReference type="Gene3D" id="3.30.70.270">
    <property type="match status" value="1"/>
</dbReference>
<organism evidence="3 4">
    <name type="scientific">Roseateles depolymerans</name>
    <dbReference type="NCBI Taxonomy" id="76731"/>
    <lineage>
        <taxon>Bacteria</taxon>
        <taxon>Pseudomonadati</taxon>
        <taxon>Pseudomonadota</taxon>
        <taxon>Betaproteobacteria</taxon>
        <taxon>Burkholderiales</taxon>
        <taxon>Sphaerotilaceae</taxon>
        <taxon>Roseateles</taxon>
    </lineage>
</organism>
<dbReference type="RefSeq" id="WP_058936736.1">
    <property type="nucleotide sequence ID" value="NZ_CP013729.1"/>
</dbReference>
<evidence type="ECO:0000313" key="3">
    <source>
        <dbReference type="EMBL" id="ALV08860.1"/>
    </source>
</evidence>
<comment type="catalytic activity">
    <reaction evidence="2">
        <text>2 GTP = 3',3'-c-di-GMP + 2 diphosphate</text>
        <dbReference type="Rhea" id="RHEA:24898"/>
        <dbReference type="ChEBI" id="CHEBI:33019"/>
        <dbReference type="ChEBI" id="CHEBI:37565"/>
        <dbReference type="ChEBI" id="CHEBI:58805"/>
        <dbReference type="EC" id="2.7.7.65"/>
    </reaction>
</comment>
<dbReference type="KEGG" id="rdp:RD2015_4419"/>
<protein>
    <recommendedName>
        <fullName evidence="1">diguanylate cyclase</fullName>
        <ecNumber evidence="1">2.7.7.65</ecNumber>
    </recommendedName>
</protein>
<dbReference type="Proteomes" id="UP000060699">
    <property type="component" value="Chromosome"/>
</dbReference>
<name>A0A0U3MN27_9BURK</name>
<dbReference type="SMART" id="SM00267">
    <property type="entry name" value="GGDEF"/>
    <property type="match status" value="1"/>
</dbReference>
<evidence type="ECO:0000256" key="2">
    <source>
        <dbReference type="ARBA" id="ARBA00034247"/>
    </source>
</evidence>
<dbReference type="NCBIfam" id="TIGR00254">
    <property type="entry name" value="GGDEF"/>
    <property type="match status" value="1"/>
</dbReference>
<sequence>MRFDVPTLFSLLLILSLALAVLLPLQLGWRDSPGARFAQLAAATQAAGWALLLLPPEGHALVATLALGLLSLSLSLLWMATRQWLPDRWGRWLHAGLPMVLMLGYGLGWRDQGFRLAWSNGCLGLQMLALAASVMQPVKPVIKRAPSDHLRWRLLLAVSLGGAGLLNLARAWLAGMGADALPRFDAPHPLNTVFAVTANVCVLTVGMAVLVAWRGQTEAELRRLSQVDSATGLANRRAFQQRSVDMISMARRYNEPLMLLVMDLDGLKTLNQTLGEDKGDQAIQLFARCLDEQKRLGDLVARIDGQRFAVLMARSDLVGPPALDRRLRHALQEAAGPTLGAPLSFSAGWGKLRPGDRNLDDLLQRTETALYAAKHQGRARLCAEPGLEAELSIAASA</sequence>
<dbReference type="InterPro" id="IPR050469">
    <property type="entry name" value="Diguanylate_Cyclase"/>
</dbReference>
<dbReference type="GO" id="GO:0052621">
    <property type="term" value="F:diguanylate cyclase activity"/>
    <property type="evidence" value="ECO:0007669"/>
    <property type="project" value="UniProtKB-EC"/>
</dbReference>
<dbReference type="CDD" id="cd01949">
    <property type="entry name" value="GGDEF"/>
    <property type="match status" value="1"/>
</dbReference>
<keyword evidence="4" id="KW-1185">Reference proteome</keyword>
<dbReference type="InterPro" id="IPR000160">
    <property type="entry name" value="GGDEF_dom"/>
</dbReference>
<evidence type="ECO:0000256" key="1">
    <source>
        <dbReference type="ARBA" id="ARBA00012528"/>
    </source>
</evidence>
<dbReference type="InterPro" id="IPR043128">
    <property type="entry name" value="Rev_trsase/Diguanyl_cyclase"/>
</dbReference>
<reference evidence="3 4" key="1">
    <citation type="submission" date="2015-12" db="EMBL/GenBank/DDBJ databases">
        <title>Complete genome of Roseateles depolymerans KCTC 42856.</title>
        <authorList>
            <person name="Kim K.M."/>
        </authorList>
    </citation>
    <scope>NUCLEOTIDE SEQUENCE [LARGE SCALE GENOMIC DNA]</scope>
    <source>
        <strain evidence="3 4">KCTC 42856</strain>
    </source>
</reference>
<dbReference type="EC" id="2.7.7.65" evidence="1"/>
<dbReference type="AlphaFoldDB" id="A0A0U3MN27"/>
<dbReference type="PANTHER" id="PTHR45138:SF9">
    <property type="entry name" value="DIGUANYLATE CYCLASE DGCM-RELATED"/>
    <property type="match status" value="1"/>
</dbReference>
<evidence type="ECO:0000313" key="4">
    <source>
        <dbReference type="Proteomes" id="UP000060699"/>
    </source>
</evidence>
<dbReference type="EMBL" id="CP013729">
    <property type="protein sequence ID" value="ALV08860.1"/>
    <property type="molecule type" value="Genomic_DNA"/>
</dbReference>
<dbReference type="PANTHER" id="PTHR45138">
    <property type="entry name" value="REGULATORY COMPONENTS OF SENSORY TRANSDUCTION SYSTEM"/>
    <property type="match status" value="1"/>
</dbReference>
<gene>
    <name evidence="3" type="ORF">RD2015_4419</name>
</gene>
<dbReference type="STRING" id="76731.RD2015_4419"/>
<dbReference type="SUPFAM" id="SSF55073">
    <property type="entry name" value="Nucleotide cyclase"/>
    <property type="match status" value="1"/>
</dbReference>
<dbReference type="PROSITE" id="PS50887">
    <property type="entry name" value="GGDEF"/>
    <property type="match status" value="1"/>
</dbReference>
<dbReference type="OrthoDB" id="9813903at2"/>
<dbReference type="InterPro" id="IPR029787">
    <property type="entry name" value="Nucleotide_cyclase"/>
</dbReference>
<proteinExistence type="predicted"/>
<dbReference type="Pfam" id="PF00990">
    <property type="entry name" value="GGDEF"/>
    <property type="match status" value="1"/>
</dbReference>